<sequence>MSNGQNNAGLSQQLALQLTSLLGRDRMVNGDQLTSILAQVSQARRVLDSIEQEANNRHASYQEMVQQLSARVQQGAEAEQMLRRLGAPVQQIQPNPPPITGAHIVHPPQADGYYFQQPQIQRVPYEAAAAAAQARAAGPSVMQQQSFQSNLHAAQARQPPVTQQFQQAPQPVAQQYYNDFSAQQRPPPPQNAPVAQMHSRAPVPVATSADPNQYRHYREHVGRHEPVRHRPSTSSPVIHPQQGPPTRRQSQSPQIPSPQVPSVAFPPLAPRGTSTRPTVLGGGPTSNAQKASTSISQPTQTSNATAASSSQSTSLTPQQLTAITMKCHDLLKPQSREVLESVIKIVMKEMHIRGKMDLTQNDVEQVYSWKLDPRIAPEVIPLVQTIVQDLTPLRAAQATPILRLIIHTVNRPQHPVNTNVQQLGPRPGTPSTGTSIGNTGSGSVENRPVSSTISVVPQVPNPLLPHGISNSPQVTPRPSSAQPSPLPVSHDPSPFVVPTCISGNETYTQIGVASSTLAVNGHLESEHPANLSAKQTVLNMPSSSQMGSPSTPPTNRRDVPLTPNTKTLSNPGPSSLPTGQQEEFTTRPQTQDSLTNVPTQPAPVPDLQYREKEVIIIDDDSSVSSHPALIDEINGESLSGEPTETPQQQQPPPPPPVRELSSPPSPPSPVAKHTEPILSQADFGVEEIRTPGVMQMAYEEVQEMLQAESNIPAPRTAVDEVIGASTITVPVPTSSSPIIDSAASLPPRSRSSTPTEPMIIDFTPDAHPVAGPSKEPLFLASSPASSSADVENQMTIENDESRFNSDVFVPTGLLGFGMPPSSAVNKGKGRALEPDSDEYDTGGDMQSLRSPPRPVKRRKTEHMEASDSEVVETSESDERVYRSPPQRGLEVYVEVPPMSERCKRYRRDMEWRAGVSGEGKRTNPLVVLSSSSGSDVETGEIDESTY</sequence>
<evidence type="ECO:0000313" key="2">
    <source>
        <dbReference type="Proteomes" id="UP001055072"/>
    </source>
</evidence>
<protein>
    <submittedName>
        <fullName evidence="1">Uncharacterized protein</fullName>
    </submittedName>
</protein>
<dbReference type="Proteomes" id="UP001055072">
    <property type="component" value="Unassembled WGS sequence"/>
</dbReference>
<comment type="caution">
    <text evidence="1">The sequence shown here is derived from an EMBL/GenBank/DDBJ whole genome shotgun (WGS) entry which is preliminary data.</text>
</comment>
<accession>A0ACB8U4P4</accession>
<proteinExistence type="predicted"/>
<evidence type="ECO:0000313" key="1">
    <source>
        <dbReference type="EMBL" id="KAI0089256.1"/>
    </source>
</evidence>
<name>A0ACB8U4P4_9APHY</name>
<reference evidence="1" key="1">
    <citation type="journal article" date="2021" name="Environ. Microbiol.">
        <title>Gene family expansions and transcriptome signatures uncover fungal adaptations to wood decay.</title>
        <authorList>
            <person name="Hage H."/>
            <person name="Miyauchi S."/>
            <person name="Viragh M."/>
            <person name="Drula E."/>
            <person name="Min B."/>
            <person name="Chaduli D."/>
            <person name="Navarro D."/>
            <person name="Favel A."/>
            <person name="Norest M."/>
            <person name="Lesage-Meessen L."/>
            <person name="Balint B."/>
            <person name="Merenyi Z."/>
            <person name="de Eugenio L."/>
            <person name="Morin E."/>
            <person name="Martinez A.T."/>
            <person name="Baldrian P."/>
            <person name="Stursova M."/>
            <person name="Martinez M.J."/>
            <person name="Novotny C."/>
            <person name="Magnuson J.K."/>
            <person name="Spatafora J.W."/>
            <person name="Maurice S."/>
            <person name="Pangilinan J."/>
            <person name="Andreopoulos W."/>
            <person name="LaButti K."/>
            <person name="Hundley H."/>
            <person name="Na H."/>
            <person name="Kuo A."/>
            <person name="Barry K."/>
            <person name="Lipzen A."/>
            <person name="Henrissat B."/>
            <person name="Riley R."/>
            <person name="Ahrendt S."/>
            <person name="Nagy L.G."/>
            <person name="Grigoriev I.V."/>
            <person name="Martin F."/>
            <person name="Rosso M.N."/>
        </authorList>
    </citation>
    <scope>NUCLEOTIDE SEQUENCE</scope>
    <source>
        <strain evidence="1">CBS 384.51</strain>
    </source>
</reference>
<organism evidence="1 2">
    <name type="scientific">Irpex rosettiformis</name>
    <dbReference type="NCBI Taxonomy" id="378272"/>
    <lineage>
        <taxon>Eukaryota</taxon>
        <taxon>Fungi</taxon>
        <taxon>Dikarya</taxon>
        <taxon>Basidiomycota</taxon>
        <taxon>Agaricomycotina</taxon>
        <taxon>Agaricomycetes</taxon>
        <taxon>Polyporales</taxon>
        <taxon>Irpicaceae</taxon>
        <taxon>Irpex</taxon>
    </lineage>
</organism>
<dbReference type="EMBL" id="MU274911">
    <property type="protein sequence ID" value="KAI0089256.1"/>
    <property type="molecule type" value="Genomic_DNA"/>
</dbReference>
<keyword evidence="2" id="KW-1185">Reference proteome</keyword>
<gene>
    <name evidence="1" type="ORF">BDY19DRAFT_134251</name>
</gene>